<comment type="similarity">
    <text evidence="2">Belongs to the PBP/GOBP family.</text>
</comment>
<evidence type="ECO:0000256" key="4">
    <source>
        <dbReference type="ARBA" id="ARBA00022729"/>
    </source>
</evidence>
<evidence type="ECO:0000313" key="8">
    <source>
        <dbReference type="Proteomes" id="UP000594454"/>
    </source>
</evidence>
<evidence type="ECO:0000256" key="5">
    <source>
        <dbReference type="ARBA" id="ARBA00023157"/>
    </source>
</evidence>
<comment type="subcellular location">
    <subcellularLocation>
        <location evidence="1">Secreted</location>
    </subcellularLocation>
</comment>
<protein>
    <submittedName>
        <fullName evidence="7">Uncharacterized protein</fullName>
    </submittedName>
</protein>
<proteinExistence type="inferred from homology"/>
<dbReference type="PANTHER" id="PTHR11857:SF46">
    <property type="entry name" value="GENERAL ODORANT-BINDING PROTEIN 99A-RELATED"/>
    <property type="match status" value="1"/>
</dbReference>
<evidence type="ECO:0000256" key="3">
    <source>
        <dbReference type="ARBA" id="ARBA00022525"/>
    </source>
</evidence>
<dbReference type="Gene3D" id="1.10.238.20">
    <property type="entry name" value="Pheromone/general odorant binding protein domain"/>
    <property type="match status" value="1"/>
</dbReference>
<evidence type="ECO:0000256" key="2">
    <source>
        <dbReference type="ARBA" id="ARBA00008098"/>
    </source>
</evidence>
<dbReference type="OrthoDB" id="7732931at2759"/>
<dbReference type="PANTHER" id="PTHR11857">
    <property type="entry name" value="ODORANT BINDING PROTEIN-RELATED"/>
    <property type="match status" value="1"/>
</dbReference>
<keyword evidence="5" id="KW-1015">Disulfide bond</keyword>
<sequence length="130" mass="15046">MKFFIVLCAIIAMASAISTEEFQKMREECFKSEKVPEADIEKLKNREYGLDLGHEAKCYIRCLGMKTGNWDDTNGYDVEKIYTDFRTAGLEVTKENLNKCFKSSGDDDKCVWAAKDLKCLWTNKYISRKQ</sequence>
<dbReference type="GO" id="GO:0005615">
    <property type="term" value="C:extracellular space"/>
    <property type="evidence" value="ECO:0007669"/>
    <property type="project" value="TreeGrafter"/>
</dbReference>
<feature type="signal peptide" evidence="6">
    <location>
        <begin position="1"/>
        <end position="16"/>
    </location>
</feature>
<dbReference type="InParanoid" id="A0A7R8UUD7"/>
<dbReference type="InterPro" id="IPR006170">
    <property type="entry name" value="PBP/GOBP"/>
</dbReference>
<gene>
    <name evidence="7" type="ORF">HERILL_LOCUS9939</name>
</gene>
<dbReference type="SMART" id="SM00708">
    <property type="entry name" value="PhBP"/>
    <property type="match status" value="1"/>
</dbReference>
<dbReference type="SUPFAM" id="SSF47565">
    <property type="entry name" value="Insect pheromone/odorant-binding proteins"/>
    <property type="match status" value="1"/>
</dbReference>
<evidence type="ECO:0000256" key="1">
    <source>
        <dbReference type="ARBA" id="ARBA00004613"/>
    </source>
</evidence>
<keyword evidence="3" id="KW-0964">Secreted</keyword>
<dbReference type="CDD" id="cd23992">
    <property type="entry name" value="PBP_GOBP"/>
    <property type="match status" value="1"/>
</dbReference>
<dbReference type="GO" id="GO:0007608">
    <property type="term" value="P:sensory perception of smell"/>
    <property type="evidence" value="ECO:0007669"/>
    <property type="project" value="TreeGrafter"/>
</dbReference>
<dbReference type="InterPro" id="IPR036728">
    <property type="entry name" value="PBP_GOBP_sf"/>
</dbReference>
<organism evidence="7 8">
    <name type="scientific">Hermetia illucens</name>
    <name type="common">Black soldier fly</name>
    <dbReference type="NCBI Taxonomy" id="343691"/>
    <lineage>
        <taxon>Eukaryota</taxon>
        <taxon>Metazoa</taxon>
        <taxon>Ecdysozoa</taxon>
        <taxon>Arthropoda</taxon>
        <taxon>Hexapoda</taxon>
        <taxon>Insecta</taxon>
        <taxon>Pterygota</taxon>
        <taxon>Neoptera</taxon>
        <taxon>Endopterygota</taxon>
        <taxon>Diptera</taxon>
        <taxon>Brachycera</taxon>
        <taxon>Stratiomyomorpha</taxon>
        <taxon>Stratiomyidae</taxon>
        <taxon>Hermetiinae</taxon>
        <taxon>Hermetia</taxon>
    </lineage>
</organism>
<feature type="chain" id="PRO_5030733244" evidence="6">
    <location>
        <begin position="17"/>
        <end position="130"/>
    </location>
</feature>
<dbReference type="Proteomes" id="UP000594454">
    <property type="component" value="Chromosome 4"/>
</dbReference>
<dbReference type="AlphaFoldDB" id="A0A7R8UUD7"/>
<name>A0A7R8UUD7_HERIL</name>
<dbReference type="Pfam" id="PF01395">
    <property type="entry name" value="PBP_GOBP"/>
    <property type="match status" value="1"/>
</dbReference>
<evidence type="ECO:0000256" key="6">
    <source>
        <dbReference type="SAM" id="SignalP"/>
    </source>
</evidence>
<keyword evidence="8" id="KW-1185">Reference proteome</keyword>
<evidence type="ECO:0000313" key="7">
    <source>
        <dbReference type="EMBL" id="CAD7087219.1"/>
    </source>
</evidence>
<reference evidence="7 8" key="1">
    <citation type="submission" date="2020-11" db="EMBL/GenBank/DDBJ databases">
        <authorList>
            <person name="Wallbank WR R."/>
            <person name="Pardo Diaz C."/>
            <person name="Kozak K."/>
            <person name="Martin S."/>
            <person name="Jiggins C."/>
            <person name="Moest M."/>
            <person name="Warren A I."/>
            <person name="Generalovic N T."/>
            <person name="Byers J.R.P. K."/>
            <person name="Montejo-Kovacevich G."/>
            <person name="Yen C E."/>
        </authorList>
    </citation>
    <scope>NUCLEOTIDE SEQUENCE [LARGE SCALE GENOMIC DNA]</scope>
</reference>
<dbReference type="EMBL" id="LR899012">
    <property type="protein sequence ID" value="CAD7087219.1"/>
    <property type="molecule type" value="Genomic_DNA"/>
</dbReference>
<dbReference type="GO" id="GO:0005549">
    <property type="term" value="F:odorant binding"/>
    <property type="evidence" value="ECO:0007669"/>
    <property type="project" value="InterPro"/>
</dbReference>
<accession>A0A7R8UUD7</accession>
<keyword evidence="4 6" id="KW-0732">Signal</keyword>